<feature type="domain" description="CCHC-type" evidence="2">
    <location>
        <begin position="185"/>
        <end position="201"/>
    </location>
</feature>
<gene>
    <name evidence="3" type="ORF">OFUS_LOCUS17417</name>
</gene>
<dbReference type="Pfam" id="PF00098">
    <property type="entry name" value="zf-CCHC"/>
    <property type="match status" value="1"/>
</dbReference>
<dbReference type="GO" id="GO:0003676">
    <property type="term" value="F:nucleic acid binding"/>
    <property type="evidence" value="ECO:0007669"/>
    <property type="project" value="InterPro"/>
</dbReference>
<dbReference type="InterPro" id="IPR036875">
    <property type="entry name" value="Znf_CCHC_sf"/>
</dbReference>
<dbReference type="Gene3D" id="4.10.60.10">
    <property type="entry name" value="Zinc finger, CCHC-type"/>
    <property type="match status" value="1"/>
</dbReference>
<dbReference type="SMART" id="SM00343">
    <property type="entry name" value="ZnF_C2HC"/>
    <property type="match status" value="1"/>
</dbReference>
<organism evidence="3 4">
    <name type="scientific">Owenia fusiformis</name>
    <name type="common">Polychaete worm</name>
    <dbReference type="NCBI Taxonomy" id="6347"/>
    <lineage>
        <taxon>Eukaryota</taxon>
        <taxon>Metazoa</taxon>
        <taxon>Spiralia</taxon>
        <taxon>Lophotrochozoa</taxon>
        <taxon>Annelida</taxon>
        <taxon>Polychaeta</taxon>
        <taxon>Sedentaria</taxon>
        <taxon>Canalipalpata</taxon>
        <taxon>Sabellida</taxon>
        <taxon>Oweniida</taxon>
        <taxon>Oweniidae</taxon>
        <taxon>Owenia</taxon>
    </lineage>
</organism>
<sequence length="458" mass="51518">MISRSLTVWCSHRDTNWAKEDAILDAMQDVVEEIDIEAIQIANRNVVITLANRPAKIAAITMGLNMNNKFIALRDIEKSTVNITLRDIPIEVPNTAIHAYISGFADNVEDIQHGYITRHDGTKSTIKSGIRYISVSKIVRPIPNNPVIVGFPGRCTYRGQPCSFCESTDHPWYRCSERPPKQIRKCFICQSENHISRDCTVTQSERLERETNKESPDHIRFDEVSIIQENNNATENQPTETLTAESDSVQPTMAVVGASLAKAMVFKEKVEKRAVSGTKIDGVKDILKDDPITSDNIVIQIGTNDIVYSYETPETSVRRYDTLVKDIKDENPNSKIFVCSLPPVHPYKNDNMNRSISKMNMLLSKMCNQHDDVYYVDHTPVLLCHNGKTTHRDYNSSDPKGVHLSAAGYTKLVKNITSDVKKINGELTFKTPVNKRKERATSSTPSSSEKQPKTGKYS</sequence>
<dbReference type="SUPFAM" id="SSF52266">
    <property type="entry name" value="SGNH hydrolase"/>
    <property type="match status" value="1"/>
</dbReference>
<evidence type="ECO:0000259" key="2">
    <source>
        <dbReference type="SMART" id="SM00343"/>
    </source>
</evidence>
<dbReference type="OrthoDB" id="10050052at2759"/>
<dbReference type="EMBL" id="CAIIXF020000008">
    <property type="protein sequence ID" value="CAH1792456.1"/>
    <property type="molecule type" value="Genomic_DNA"/>
</dbReference>
<dbReference type="Gene3D" id="3.40.50.1110">
    <property type="entry name" value="SGNH hydrolase"/>
    <property type="match status" value="1"/>
</dbReference>
<dbReference type="Proteomes" id="UP000749559">
    <property type="component" value="Unassembled WGS sequence"/>
</dbReference>
<dbReference type="SUPFAM" id="SSF57756">
    <property type="entry name" value="Retrovirus zinc finger-like domains"/>
    <property type="match status" value="1"/>
</dbReference>
<protein>
    <recommendedName>
        <fullName evidence="2">CCHC-type domain-containing protein</fullName>
    </recommendedName>
</protein>
<dbReference type="InterPro" id="IPR013830">
    <property type="entry name" value="SGNH_hydro"/>
</dbReference>
<dbReference type="AlphaFoldDB" id="A0A8S4PDK1"/>
<comment type="caution">
    <text evidence="3">The sequence shown here is derived from an EMBL/GenBank/DDBJ whole genome shotgun (WGS) entry which is preliminary data.</text>
</comment>
<dbReference type="PANTHER" id="PTHR30383">
    <property type="entry name" value="THIOESTERASE 1/PROTEASE 1/LYSOPHOSPHOLIPASE L1"/>
    <property type="match status" value="1"/>
</dbReference>
<proteinExistence type="predicted"/>
<reference evidence="3" key="1">
    <citation type="submission" date="2022-03" db="EMBL/GenBank/DDBJ databases">
        <authorList>
            <person name="Martin C."/>
        </authorList>
    </citation>
    <scope>NUCLEOTIDE SEQUENCE</scope>
</reference>
<evidence type="ECO:0000313" key="3">
    <source>
        <dbReference type="EMBL" id="CAH1792456.1"/>
    </source>
</evidence>
<dbReference type="GO" id="GO:0008270">
    <property type="term" value="F:zinc ion binding"/>
    <property type="evidence" value="ECO:0007669"/>
    <property type="project" value="InterPro"/>
</dbReference>
<name>A0A8S4PDK1_OWEFU</name>
<dbReference type="InterPro" id="IPR036514">
    <property type="entry name" value="SGNH_hydro_sf"/>
</dbReference>
<dbReference type="InterPro" id="IPR051532">
    <property type="entry name" value="Ester_Hydrolysis_Enzymes"/>
</dbReference>
<keyword evidence="4" id="KW-1185">Reference proteome</keyword>
<evidence type="ECO:0000313" key="4">
    <source>
        <dbReference type="Proteomes" id="UP000749559"/>
    </source>
</evidence>
<accession>A0A8S4PDK1</accession>
<dbReference type="InterPro" id="IPR001878">
    <property type="entry name" value="Znf_CCHC"/>
</dbReference>
<evidence type="ECO:0000256" key="1">
    <source>
        <dbReference type="SAM" id="MobiDB-lite"/>
    </source>
</evidence>
<dbReference type="Pfam" id="PF13472">
    <property type="entry name" value="Lipase_GDSL_2"/>
    <property type="match status" value="1"/>
</dbReference>
<feature type="region of interest" description="Disordered" evidence="1">
    <location>
        <begin position="429"/>
        <end position="458"/>
    </location>
</feature>